<evidence type="ECO:0000313" key="7">
    <source>
        <dbReference type="EMBL" id="CBN74713.1"/>
    </source>
</evidence>
<sequence>MLFHVELKSGVPCLPRVKSSPAQQVKVLFFASCREMAGTKETSLELPGDSSSIAQLREHIVEKLPGLQPVAATVTLALNQEYLDPEQDATLKEGDEVAFIPPISGG</sequence>
<comment type="similarity">
    <text evidence="6">Belongs to the MoaD family. MOCS2A subfamily.</text>
</comment>
<dbReference type="InterPro" id="IPR003749">
    <property type="entry name" value="ThiS/MoaD-like"/>
</dbReference>
<dbReference type="CDD" id="cd00754">
    <property type="entry name" value="Ubl_MoaD"/>
    <property type="match status" value="1"/>
</dbReference>
<keyword evidence="8" id="KW-1185">Reference proteome</keyword>
<keyword evidence="5 6" id="KW-0501">Molybdenum cofactor biosynthesis</keyword>
<comment type="function">
    <text evidence="6">Acts as a sulfur carrier required for molybdopterin biosynthesis. Component of the molybdopterin synthase complex that catalyzes the conversion of precursor Z into molybdopterin by mediating the incorporation of 2 sulfur atoms into precursor Z to generate a dithiolene group. In the complex, serves as sulfur donor by being thiocarboxylated (-COSH) at its C-terminus by by the MOCS3 homolog. After interaction with MOCS2B, the sulfur is then transferred to precursor Z to form molybdopterin.</text>
</comment>
<keyword evidence="2 6" id="KW-0963">Cytoplasm</keyword>
<feature type="modified residue" description="1-thioglycine; alternate" evidence="6">
    <location>
        <position position="106"/>
    </location>
</feature>
<keyword evidence="3 6" id="KW-0597">Phosphoprotein</keyword>
<dbReference type="SUPFAM" id="SSF54285">
    <property type="entry name" value="MoaD/ThiS"/>
    <property type="match status" value="1"/>
</dbReference>
<dbReference type="PANTHER" id="PTHR33359">
    <property type="entry name" value="MOLYBDOPTERIN SYNTHASE SULFUR CARRIER SUBUNIT"/>
    <property type="match status" value="1"/>
</dbReference>
<dbReference type="EMBL" id="FN649740">
    <property type="protein sequence ID" value="CBN74713.1"/>
    <property type="molecule type" value="Genomic_DNA"/>
</dbReference>
<protein>
    <recommendedName>
        <fullName evidence="6">Molybdopterin synthase sulfur carrier subunit</fullName>
    </recommendedName>
    <alternativeName>
        <fullName evidence="6">Molybdenum cofactor synthesis protein 2 small subunit</fullName>
    </alternativeName>
    <alternativeName>
        <fullName evidence="6">Molybdenum cofactor synthesis protein 2A</fullName>
        <shortName evidence="6">MOCS2A</shortName>
    </alternativeName>
    <alternativeName>
        <fullName evidence="6">Sulfur carrier protein MOCS2A</fullName>
    </alternativeName>
</protein>
<accession>D8LMR2</accession>
<dbReference type="GO" id="GO:0006777">
    <property type="term" value="P:Mo-molybdopterin cofactor biosynthetic process"/>
    <property type="evidence" value="ECO:0007669"/>
    <property type="project" value="UniProtKB-UniRule"/>
</dbReference>
<dbReference type="PANTHER" id="PTHR33359:SF1">
    <property type="entry name" value="MOLYBDOPTERIN SYNTHASE SULFUR CARRIER SUBUNIT"/>
    <property type="match status" value="1"/>
</dbReference>
<evidence type="ECO:0000256" key="3">
    <source>
        <dbReference type="ARBA" id="ARBA00022553"/>
    </source>
</evidence>
<dbReference type="GO" id="GO:0030366">
    <property type="term" value="F:molybdopterin synthase activity"/>
    <property type="evidence" value="ECO:0007669"/>
    <property type="project" value="UniProtKB-UniRule"/>
</dbReference>
<gene>
    <name evidence="7" type="ORF">Esi_0041_0013</name>
</gene>
<evidence type="ECO:0000256" key="4">
    <source>
        <dbReference type="ARBA" id="ARBA00022741"/>
    </source>
</evidence>
<organism evidence="7 8">
    <name type="scientific">Ectocarpus siliculosus</name>
    <name type="common">Brown alga</name>
    <name type="synonym">Conferva siliculosa</name>
    <dbReference type="NCBI Taxonomy" id="2880"/>
    <lineage>
        <taxon>Eukaryota</taxon>
        <taxon>Sar</taxon>
        <taxon>Stramenopiles</taxon>
        <taxon>Ochrophyta</taxon>
        <taxon>PX clade</taxon>
        <taxon>Phaeophyceae</taxon>
        <taxon>Ectocarpales</taxon>
        <taxon>Ectocarpaceae</taxon>
        <taxon>Ectocarpus</taxon>
    </lineage>
</organism>
<evidence type="ECO:0000256" key="2">
    <source>
        <dbReference type="ARBA" id="ARBA00022490"/>
    </source>
</evidence>
<feature type="modified residue" description="Glycyl adenylate; alternate" evidence="6">
    <location>
        <position position="106"/>
    </location>
</feature>
<dbReference type="Gene3D" id="3.10.20.30">
    <property type="match status" value="1"/>
</dbReference>
<dbReference type="InterPro" id="IPR044672">
    <property type="entry name" value="MOCS2A"/>
</dbReference>
<dbReference type="NCBIfam" id="TIGR01682">
    <property type="entry name" value="moaD"/>
    <property type="match status" value="1"/>
</dbReference>
<dbReference type="Proteomes" id="UP000002630">
    <property type="component" value="Linkage Group LG15"/>
</dbReference>
<dbReference type="OMA" id="DECHTDA"/>
<evidence type="ECO:0000256" key="1">
    <source>
        <dbReference type="ARBA" id="ARBA00005046"/>
    </source>
</evidence>
<dbReference type="InterPro" id="IPR012675">
    <property type="entry name" value="Beta-grasp_dom_sf"/>
</dbReference>
<dbReference type="AlphaFoldDB" id="D8LMR2"/>
<dbReference type="FunFam" id="3.10.20.30:FF:000010">
    <property type="entry name" value="Molybdopterin synthase sulfur carrier subunit"/>
    <property type="match status" value="1"/>
</dbReference>
<name>D8LMR2_ECTSI</name>
<dbReference type="GO" id="GO:1990140">
    <property type="term" value="C:molybdopterin synthase complex"/>
    <property type="evidence" value="ECO:0007669"/>
    <property type="project" value="UniProtKB-UniRule"/>
</dbReference>
<dbReference type="InParanoid" id="D8LMR2"/>
<dbReference type="Pfam" id="PF02597">
    <property type="entry name" value="ThiS"/>
    <property type="match status" value="1"/>
</dbReference>
<evidence type="ECO:0000256" key="6">
    <source>
        <dbReference type="HAMAP-Rule" id="MF_03051"/>
    </source>
</evidence>
<dbReference type="EMBL" id="FN648608">
    <property type="protein sequence ID" value="CBN74713.1"/>
    <property type="molecule type" value="Genomic_DNA"/>
</dbReference>
<proteinExistence type="inferred from homology"/>
<evidence type="ECO:0000313" key="8">
    <source>
        <dbReference type="Proteomes" id="UP000002630"/>
    </source>
</evidence>
<comment type="pathway">
    <text evidence="1 6">Cofactor biosynthesis; molybdopterin biosynthesis.</text>
</comment>
<dbReference type="STRING" id="2880.D8LMR2"/>
<comment type="subunit">
    <text evidence="6">Heterotetramer; composed of 2 small (MOCS2A) and 2 large (MOCS2B) subunits.</text>
</comment>
<dbReference type="UniPathway" id="UPA00344"/>
<dbReference type="GO" id="GO:1990133">
    <property type="term" value="C:molybdopterin adenylyltransferase complex"/>
    <property type="evidence" value="ECO:0007669"/>
    <property type="project" value="TreeGrafter"/>
</dbReference>
<dbReference type="InterPro" id="IPR016155">
    <property type="entry name" value="Mopterin_synth/thiamin_S_b"/>
</dbReference>
<dbReference type="GO" id="GO:0000166">
    <property type="term" value="F:nucleotide binding"/>
    <property type="evidence" value="ECO:0007669"/>
    <property type="project" value="UniProtKB-KW"/>
</dbReference>
<evidence type="ECO:0000256" key="5">
    <source>
        <dbReference type="ARBA" id="ARBA00023150"/>
    </source>
</evidence>
<dbReference type="InterPro" id="IPR028887">
    <property type="entry name" value="MOCS2A_euk"/>
</dbReference>
<dbReference type="HAMAP" id="MF_03051">
    <property type="entry name" value="MOCS2A"/>
    <property type="match status" value="1"/>
</dbReference>
<dbReference type="eggNOG" id="KOG3474">
    <property type="taxonomic scope" value="Eukaryota"/>
</dbReference>
<dbReference type="OrthoDB" id="5531344at2759"/>
<comment type="PTM">
    <text evidence="6">C-terminal thiocarboxylation occurs in 2 steps, it is first acyl-adenylated (-COAMP) via the hesA/moeB/thiF part of the MOCS3 homolog, then thiocarboxylated (-COSH) via the rhodanese domain of the MOCS3 homolog.</text>
</comment>
<reference evidence="7 8" key="1">
    <citation type="journal article" date="2010" name="Nature">
        <title>The Ectocarpus genome and the independent evolution of multicellularity in brown algae.</title>
        <authorList>
            <person name="Cock J.M."/>
            <person name="Sterck L."/>
            <person name="Rouze P."/>
            <person name="Scornet D."/>
            <person name="Allen A.E."/>
            <person name="Amoutzias G."/>
            <person name="Anthouard V."/>
            <person name="Artiguenave F."/>
            <person name="Aury J.M."/>
            <person name="Badger J.H."/>
            <person name="Beszteri B."/>
            <person name="Billiau K."/>
            <person name="Bonnet E."/>
            <person name="Bothwell J.H."/>
            <person name="Bowler C."/>
            <person name="Boyen C."/>
            <person name="Brownlee C."/>
            <person name="Carrano C.J."/>
            <person name="Charrier B."/>
            <person name="Cho G.Y."/>
            <person name="Coelho S.M."/>
            <person name="Collen J."/>
            <person name="Corre E."/>
            <person name="Da Silva C."/>
            <person name="Delage L."/>
            <person name="Delaroque N."/>
            <person name="Dittami S.M."/>
            <person name="Doulbeau S."/>
            <person name="Elias M."/>
            <person name="Farnham G."/>
            <person name="Gachon C.M."/>
            <person name="Gschloessl B."/>
            <person name="Heesch S."/>
            <person name="Jabbari K."/>
            <person name="Jubin C."/>
            <person name="Kawai H."/>
            <person name="Kimura K."/>
            <person name="Kloareg B."/>
            <person name="Kupper F.C."/>
            <person name="Lang D."/>
            <person name="Le Bail A."/>
            <person name="Leblanc C."/>
            <person name="Lerouge P."/>
            <person name="Lohr M."/>
            <person name="Lopez P.J."/>
            <person name="Martens C."/>
            <person name="Maumus F."/>
            <person name="Michel G."/>
            <person name="Miranda-Saavedra D."/>
            <person name="Morales J."/>
            <person name="Moreau H."/>
            <person name="Motomura T."/>
            <person name="Nagasato C."/>
            <person name="Napoli C.A."/>
            <person name="Nelson D.R."/>
            <person name="Nyvall-Collen P."/>
            <person name="Peters A.F."/>
            <person name="Pommier C."/>
            <person name="Potin P."/>
            <person name="Poulain J."/>
            <person name="Quesneville H."/>
            <person name="Read B."/>
            <person name="Rensing S.A."/>
            <person name="Ritter A."/>
            <person name="Rousvoal S."/>
            <person name="Samanta M."/>
            <person name="Samson G."/>
            <person name="Schroeder D.C."/>
            <person name="Segurens B."/>
            <person name="Strittmatter M."/>
            <person name="Tonon T."/>
            <person name="Tregear J.W."/>
            <person name="Valentin K."/>
            <person name="von Dassow P."/>
            <person name="Yamagishi T."/>
            <person name="Van de Peer Y."/>
            <person name="Wincker P."/>
        </authorList>
    </citation>
    <scope>NUCLEOTIDE SEQUENCE [LARGE SCALE GENOMIC DNA]</scope>
    <source>
        <strain evidence="8">Ec32 / CCAP1310/4</strain>
    </source>
</reference>
<keyword evidence="4 6" id="KW-0547">Nucleotide-binding</keyword>
<comment type="subcellular location">
    <subcellularLocation>
        <location evidence="6">Cytoplasm</location>
    </subcellularLocation>
</comment>